<dbReference type="SUPFAM" id="SSF50494">
    <property type="entry name" value="Trypsin-like serine proteases"/>
    <property type="match status" value="1"/>
</dbReference>
<keyword evidence="5" id="KW-1015">Disulfide bond</keyword>
<sequence length="528" mass="55295">MNILKSLSITIVLITAVFTTCKAAASAQEIIGGGAFDGATTPWMASLSYIGRNGRFINQPQHLCGGLHIAPQWILTAAHCVYGEGFRADELGIIIGIDDLDQVSRSNVLRISQFMIHPDYNADTQDSDVALIRLQASASNTDFAQLSDNALTDQLQSGALMTIVGWGEIDDNGTAESQLQGATIDYVSPRTCMSDFRSVGLSVTDTMICAGGTGTGTCFGDSGGPIFDDQGVAHGIVSWGVNCQADFASVFSRIASFRTWINSSIAGVTALSPQFFGVLPEGAESSQPIIILNNGSSVSTISDVSLQGDGYSISNNDCSSAILAQGDECSVSVHLLATDSNLDDGVLMVSTSTGDIAVRLTAHIAELKNFDDEIVPDGIDVFTYGRFGFKQSNGTLQANLTGSVDNQTELLFQAVQAGTLSFVVNLSGDSQQLLTVGALNAESSQSLGLSSSGERVSTTLAKDEVLQVTYQVGDDAGTATISSIIFESDEPIEPTPEPSSSSSSGGGGAFSFGLLLMLYGLGWCRRAH</sequence>
<dbReference type="FunFam" id="2.40.10.10:FF:000036">
    <property type="entry name" value="Trypsin beta"/>
    <property type="match status" value="1"/>
</dbReference>
<dbReference type="InterPro" id="IPR001254">
    <property type="entry name" value="Trypsin_dom"/>
</dbReference>
<dbReference type="RefSeq" id="WP_251261581.1">
    <property type="nucleotide sequence ID" value="NZ_JAMQGP010000004.1"/>
</dbReference>
<dbReference type="InterPro" id="IPR018114">
    <property type="entry name" value="TRYPSIN_HIS"/>
</dbReference>
<dbReference type="PANTHER" id="PTHR24276:SF98">
    <property type="entry name" value="FI18310P1-RELATED"/>
    <property type="match status" value="1"/>
</dbReference>
<evidence type="ECO:0000256" key="4">
    <source>
        <dbReference type="ARBA" id="ARBA00022825"/>
    </source>
</evidence>
<accession>A0AA41W7H4</accession>
<dbReference type="InterPro" id="IPR013783">
    <property type="entry name" value="Ig-like_fold"/>
</dbReference>
<protein>
    <submittedName>
        <fullName evidence="9">Serine protease</fullName>
    </submittedName>
</protein>
<evidence type="ECO:0000313" key="9">
    <source>
        <dbReference type="EMBL" id="MCM2680161.1"/>
    </source>
</evidence>
<dbReference type="Proteomes" id="UP001165393">
    <property type="component" value="Unassembled WGS sequence"/>
</dbReference>
<dbReference type="PROSITE" id="PS50240">
    <property type="entry name" value="TRYPSIN_DOM"/>
    <property type="match status" value="1"/>
</dbReference>
<feature type="domain" description="Peptidase S1" evidence="8">
    <location>
        <begin position="30"/>
        <end position="266"/>
    </location>
</feature>
<dbReference type="InterPro" id="IPR050430">
    <property type="entry name" value="Peptidase_S1"/>
</dbReference>
<dbReference type="PROSITE" id="PS00135">
    <property type="entry name" value="TRYPSIN_SER"/>
    <property type="match status" value="1"/>
</dbReference>
<evidence type="ECO:0000256" key="5">
    <source>
        <dbReference type="ARBA" id="ARBA00023157"/>
    </source>
</evidence>
<dbReference type="InterPro" id="IPR009003">
    <property type="entry name" value="Peptidase_S1_PA"/>
</dbReference>
<keyword evidence="10" id="KW-1185">Reference proteome</keyword>
<dbReference type="InterPro" id="IPR001314">
    <property type="entry name" value="Peptidase_S1A"/>
</dbReference>
<evidence type="ECO:0000256" key="3">
    <source>
        <dbReference type="ARBA" id="ARBA00022801"/>
    </source>
</evidence>
<dbReference type="PRINTS" id="PR00722">
    <property type="entry name" value="CHYMOTRYPSIN"/>
</dbReference>
<evidence type="ECO:0000259" key="8">
    <source>
        <dbReference type="PROSITE" id="PS50240"/>
    </source>
</evidence>
<dbReference type="Gene3D" id="2.60.40.10">
    <property type="entry name" value="Immunoglobulins"/>
    <property type="match status" value="1"/>
</dbReference>
<feature type="signal peptide" evidence="7">
    <location>
        <begin position="1"/>
        <end position="27"/>
    </location>
</feature>
<dbReference type="GO" id="GO:0006508">
    <property type="term" value="P:proteolysis"/>
    <property type="evidence" value="ECO:0007669"/>
    <property type="project" value="UniProtKB-KW"/>
</dbReference>
<evidence type="ECO:0000256" key="7">
    <source>
        <dbReference type="SAM" id="SignalP"/>
    </source>
</evidence>
<dbReference type="Gene3D" id="2.40.10.10">
    <property type="entry name" value="Trypsin-like serine proteases"/>
    <property type="match status" value="1"/>
</dbReference>
<keyword evidence="4 6" id="KW-0720">Serine protease</keyword>
<feature type="chain" id="PRO_5041456478" evidence="7">
    <location>
        <begin position="28"/>
        <end position="528"/>
    </location>
</feature>
<evidence type="ECO:0000313" key="10">
    <source>
        <dbReference type="Proteomes" id="UP001165393"/>
    </source>
</evidence>
<dbReference type="EMBL" id="JAMQGP010000004">
    <property type="protein sequence ID" value="MCM2680161.1"/>
    <property type="molecule type" value="Genomic_DNA"/>
</dbReference>
<dbReference type="SMART" id="SM00020">
    <property type="entry name" value="Tryp_SPc"/>
    <property type="match status" value="1"/>
</dbReference>
<keyword evidence="2 6" id="KW-0645">Protease</keyword>
<comment type="caution">
    <text evidence="9">The sequence shown here is derived from an EMBL/GenBank/DDBJ whole genome shotgun (WGS) entry which is preliminary data.</text>
</comment>
<organism evidence="9 10">
    <name type="scientific">Echinimonas agarilytica</name>
    <dbReference type="NCBI Taxonomy" id="1215918"/>
    <lineage>
        <taxon>Bacteria</taxon>
        <taxon>Pseudomonadati</taxon>
        <taxon>Pseudomonadota</taxon>
        <taxon>Gammaproteobacteria</taxon>
        <taxon>Alteromonadales</taxon>
        <taxon>Echinimonadaceae</taxon>
        <taxon>Echinimonas</taxon>
    </lineage>
</organism>
<keyword evidence="3 6" id="KW-0378">Hydrolase</keyword>
<gene>
    <name evidence="9" type="ORF">NAF29_10840</name>
</gene>
<name>A0AA41W7H4_9GAMM</name>
<evidence type="ECO:0000256" key="1">
    <source>
        <dbReference type="ARBA" id="ARBA00007664"/>
    </source>
</evidence>
<dbReference type="CDD" id="cd00190">
    <property type="entry name" value="Tryp_SPc"/>
    <property type="match status" value="1"/>
</dbReference>
<dbReference type="AlphaFoldDB" id="A0AA41W7H4"/>
<evidence type="ECO:0000256" key="2">
    <source>
        <dbReference type="ARBA" id="ARBA00022670"/>
    </source>
</evidence>
<dbReference type="GO" id="GO:0004252">
    <property type="term" value="F:serine-type endopeptidase activity"/>
    <property type="evidence" value="ECO:0007669"/>
    <property type="project" value="InterPro"/>
</dbReference>
<reference evidence="9 10" key="1">
    <citation type="journal article" date="2013" name="Antonie Van Leeuwenhoek">
        <title>Echinimonas agarilytica gen. nov., sp. nov., a new gammaproteobacterium isolated from the sea urchin Strongylocentrotus intermedius.</title>
        <authorList>
            <person name="Nedashkovskaya O.I."/>
            <person name="Stenkova A.M."/>
            <person name="Zhukova N.V."/>
            <person name="Van Trappen S."/>
            <person name="Lee J.S."/>
            <person name="Kim S.B."/>
        </authorList>
    </citation>
    <scope>NUCLEOTIDE SEQUENCE [LARGE SCALE GENOMIC DNA]</scope>
    <source>
        <strain evidence="9 10">KMM 6351</strain>
    </source>
</reference>
<keyword evidence="7" id="KW-0732">Signal</keyword>
<comment type="similarity">
    <text evidence="1">Belongs to the peptidase S1 family.</text>
</comment>
<dbReference type="Pfam" id="PF00089">
    <property type="entry name" value="Trypsin"/>
    <property type="match status" value="1"/>
</dbReference>
<dbReference type="PANTHER" id="PTHR24276">
    <property type="entry name" value="POLYSERASE-RELATED"/>
    <property type="match status" value="1"/>
</dbReference>
<proteinExistence type="inferred from homology"/>
<evidence type="ECO:0000256" key="6">
    <source>
        <dbReference type="RuleBase" id="RU363034"/>
    </source>
</evidence>
<dbReference type="InterPro" id="IPR033116">
    <property type="entry name" value="TRYPSIN_SER"/>
</dbReference>
<dbReference type="PROSITE" id="PS00134">
    <property type="entry name" value="TRYPSIN_HIS"/>
    <property type="match status" value="1"/>
</dbReference>
<dbReference type="InterPro" id="IPR043504">
    <property type="entry name" value="Peptidase_S1_PA_chymotrypsin"/>
</dbReference>